<gene>
    <name evidence="1" type="ORF">HDF22_001119</name>
</gene>
<name>A0A841J7I2_9SPHI</name>
<dbReference type="Proteomes" id="UP000548326">
    <property type="component" value="Unassembled WGS sequence"/>
</dbReference>
<reference evidence="1 2" key="1">
    <citation type="submission" date="2020-08" db="EMBL/GenBank/DDBJ databases">
        <title>Genomic Encyclopedia of Type Strains, Phase IV (KMG-V): Genome sequencing to study the core and pangenomes of soil and plant-associated prokaryotes.</title>
        <authorList>
            <person name="Whitman W."/>
        </authorList>
    </citation>
    <scope>NUCLEOTIDE SEQUENCE [LARGE SCALE GENOMIC DNA]</scope>
    <source>
        <strain evidence="1 2">MP601</strain>
    </source>
</reference>
<proteinExistence type="predicted"/>
<dbReference type="EMBL" id="JACHCA010000003">
    <property type="protein sequence ID" value="MBB6127013.1"/>
    <property type="molecule type" value="Genomic_DNA"/>
</dbReference>
<evidence type="ECO:0000313" key="1">
    <source>
        <dbReference type="EMBL" id="MBB6127013.1"/>
    </source>
</evidence>
<sequence length="96" mass="11430">MNKKQLIYLSLPLVLTNGLQRNSYCFSLTPVLRFFIFPTLVDWSRATAKFYFDDFKLRTQDYRLRASDLLKYHLSSTIAKLFFTGIHKGLYFRMFA</sequence>
<evidence type="ECO:0000313" key="2">
    <source>
        <dbReference type="Proteomes" id="UP000548326"/>
    </source>
</evidence>
<organism evidence="1 2">
    <name type="scientific">Mucilaginibacter lappiensis</name>
    <dbReference type="NCBI Taxonomy" id="354630"/>
    <lineage>
        <taxon>Bacteria</taxon>
        <taxon>Pseudomonadati</taxon>
        <taxon>Bacteroidota</taxon>
        <taxon>Sphingobacteriia</taxon>
        <taxon>Sphingobacteriales</taxon>
        <taxon>Sphingobacteriaceae</taxon>
        <taxon>Mucilaginibacter</taxon>
    </lineage>
</organism>
<protein>
    <submittedName>
        <fullName evidence="1">Uncharacterized protein</fullName>
    </submittedName>
</protein>
<comment type="caution">
    <text evidence="1">The sequence shown here is derived from an EMBL/GenBank/DDBJ whole genome shotgun (WGS) entry which is preliminary data.</text>
</comment>
<dbReference type="AlphaFoldDB" id="A0A841J7I2"/>
<accession>A0A841J7I2</accession>